<evidence type="ECO:0000256" key="5">
    <source>
        <dbReference type="ARBA" id="ARBA00022801"/>
    </source>
</evidence>
<organism evidence="10 11">
    <name type="scientific">Cupriavidus pauculus</name>
    <dbReference type="NCBI Taxonomy" id="82633"/>
    <lineage>
        <taxon>Bacteria</taxon>
        <taxon>Pseudomonadati</taxon>
        <taxon>Pseudomonadota</taxon>
        <taxon>Betaproteobacteria</taxon>
        <taxon>Burkholderiales</taxon>
        <taxon>Burkholderiaceae</taxon>
        <taxon>Cupriavidus</taxon>
    </lineage>
</organism>
<evidence type="ECO:0000256" key="4">
    <source>
        <dbReference type="ARBA" id="ARBA00022723"/>
    </source>
</evidence>
<keyword evidence="4 8" id="KW-0479">Metal-binding</keyword>
<sequence>MAISAIRAAAVTFRGDPFLQEPASCLVYEPDALIVIDAGRIRDFGPAETVRQRLPAGTPVTHYADGIVSAGFIDTHIHYPQTQMVAAYGEQLLEWLDKYTFVAEQQFADAAHAQGVARVFLRELLRSGTTTAMVYCTVHPQSVDAFFEESARFNTRMIAGKVMMDRNAPPALLDTAETGYRDSVALIERWHKRGRQHYCITPRFAPTSTDAQLQACGALREAYPDAYVQTHLCENLAEIDWVMSLFPERRGYLDVYAHAGIVGARSVYGHGIHLTEQDFALCHQTGAALAHCPTSNLFLGSGLFRLFDARLAKRPVRVGLGTDIGAGTSFCQLQTLNEAYKVAAMNGTRLNAIQAYYLATRGSAEALYLDDTIGTIAPGFEADLVVLDRNATPLLAFRSGYCNDIVEQLFVLMTLGDDRAVRATYVAGERVYDRDTGCDPFRYPAGAGAA</sequence>
<dbReference type="KEGG" id="cpau:EHF44_20165"/>
<dbReference type="PANTHER" id="PTHR11271">
    <property type="entry name" value="GUANINE DEAMINASE"/>
    <property type="match status" value="1"/>
</dbReference>
<evidence type="ECO:0000256" key="2">
    <source>
        <dbReference type="ARBA" id="ARBA00006745"/>
    </source>
</evidence>
<dbReference type="InterPro" id="IPR014311">
    <property type="entry name" value="Guanine_deaminase"/>
</dbReference>
<comment type="function">
    <text evidence="8">Catalyzes the hydrolytic deamination of guanine, producing xanthine and ammonia.</text>
</comment>
<dbReference type="UniPathway" id="UPA00603">
    <property type="reaction ID" value="UER00660"/>
</dbReference>
<name>A0A3G8H5T5_9BURK</name>
<dbReference type="EC" id="3.5.4.3" evidence="3 7"/>
<dbReference type="Gene3D" id="2.30.40.10">
    <property type="entry name" value="Urease, subunit C, domain 1"/>
    <property type="match status" value="1"/>
</dbReference>
<keyword evidence="5 8" id="KW-0378">Hydrolase</keyword>
<dbReference type="SUPFAM" id="SSF51556">
    <property type="entry name" value="Metallo-dependent hydrolases"/>
    <property type="match status" value="1"/>
</dbReference>
<dbReference type="EMBL" id="CP033970">
    <property type="protein sequence ID" value="AZG15776.1"/>
    <property type="molecule type" value="Genomic_DNA"/>
</dbReference>
<dbReference type="Pfam" id="PF01979">
    <property type="entry name" value="Amidohydro_1"/>
    <property type="match status" value="1"/>
</dbReference>
<gene>
    <name evidence="10" type="primary">guaD</name>
    <name evidence="10" type="ORF">EHF44_20165</name>
</gene>
<evidence type="ECO:0000259" key="9">
    <source>
        <dbReference type="Pfam" id="PF01979"/>
    </source>
</evidence>
<dbReference type="PANTHER" id="PTHR11271:SF6">
    <property type="entry name" value="GUANINE DEAMINASE"/>
    <property type="match status" value="1"/>
</dbReference>
<keyword evidence="6 8" id="KW-0862">Zinc</keyword>
<dbReference type="OrthoDB" id="3189065at2"/>
<dbReference type="Gene3D" id="3.20.20.140">
    <property type="entry name" value="Metal-dependent hydrolases"/>
    <property type="match status" value="1"/>
</dbReference>
<dbReference type="AlphaFoldDB" id="A0A3G8H5T5"/>
<comment type="cofactor">
    <cofactor evidence="8">
        <name>Zn(2+)</name>
        <dbReference type="ChEBI" id="CHEBI:29105"/>
    </cofactor>
    <text evidence="8">Binds 1 zinc ion per subunit.</text>
</comment>
<dbReference type="GO" id="GO:0005829">
    <property type="term" value="C:cytosol"/>
    <property type="evidence" value="ECO:0007669"/>
    <property type="project" value="TreeGrafter"/>
</dbReference>
<comment type="similarity">
    <text evidence="2 8">Belongs to the metallo-dependent hydrolases superfamily. ATZ/TRZ family.</text>
</comment>
<reference evidence="11" key="1">
    <citation type="submission" date="2018-11" db="EMBL/GenBank/DDBJ databases">
        <title>FDA dAtabase for Regulatory Grade micrObial Sequences (FDA-ARGOS): Supporting development and validation of Infectious Disease Dx tests.</title>
        <authorList>
            <person name="Goldberg B."/>
            <person name="Campos J."/>
            <person name="Tallon L."/>
            <person name="Sadzewicz L."/>
            <person name="Zhao X."/>
            <person name="Vavikolanu K."/>
            <person name="Mehta A."/>
            <person name="Aluvathingal J."/>
            <person name="Nadendla S."/>
            <person name="Geyer C."/>
            <person name="Nandy P."/>
            <person name="Yan Y."/>
            <person name="Sichtig H."/>
        </authorList>
    </citation>
    <scope>NUCLEOTIDE SEQUENCE [LARGE SCALE GENOMIC DNA]</scope>
    <source>
        <strain evidence="11">FDAARGOS_614</strain>
    </source>
</reference>
<dbReference type="GO" id="GO:0006147">
    <property type="term" value="P:guanine catabolic process"/>
    <property type="evidence" value="ECO:0007669"/>
    <property type="project" value="UniProtKB-UniRule"/>
</dbReference>
<dbReference type="FunFam" id="3.20.20.140:FF:000022">
    <property type="entry name" value="Guanine deaminase"/>
    <property type="match status" value="1"/>
</dbReference>
<feature type="domain" description="Amidohydrolase-related" evidence="9">
    <location>
        <begin position="67"/>
        <end position="431"/>
    </location>
</feature>
<dbReference type="GO" id="GO:0008892">
    <property type="term" value="F:guanine deaminase activity"/>
    <property type="evidence" value="ECO:0007669"/>
    <property type="project" value="UniProtKB-UniRule"/>
</dbReference>
<dbReference type="GO" id="GO:0008270">
    <property type="term" value="F:zinc ion binding"/>
    <property type="evidence" value="ECO:0007669"/>
    <property type="project" value="UniProtKB-UniRule"/>
</dbReference>
<dbReference type="InterPro" id="IPR051607">
    <property type="entry name" value="Metallo-dep_hydrolases"/>
</dbReference>
<dbReference type="Proteomes" id="UP000270411">
    <property type="component" value="Chromosome 2"/>
</dbReference>
<proteinExistence type="inferred from homology"/>
<dbReference type="InterPro" id="IPR032466">
    <property type="entry name" value="Metal_Hydrolase"/>
</dbReference>
<evidence type="ECO:0000256" key="6">
    <source>
        <dbReference type="ARBA" id="ARBA00022833"/>
    </source>
</evidence>
<dbReference type="CDD" id="cd01303">
    <property type="entry name" value="GDEase"/>
    <property type="match status" value="1"/>
</dbReference>
<dbReference type="NCBIfam" id="NF006679">
    <property type="entry name" value="PRK09228.1"/>
    <property type="match status" value="1"/>
</dbReference>
<protein>
    <recommendedName>
        <fullName evidence="3 7">Guanine deaminase</fullName>
        <shortName evidence="8">Guanase</shortName>
        <ecNumber evidence="3 7">3.5.4.3</ecNumber>
    </recommendedName>
    <alternativeName>
        <fullName evidence="8">Guanine aminohydrolase</fullName>
    </alternativeName>
</protein>
<dbReference type="InterPro" id="IPR011059">
    <property type="entry name" value="Metal-dep_hydrolase_composite"/>
</dbReference>
<comment type="catalytic activity">
    <reaction evidence="8">
        <text>guanine + H2O + H(+) = xanthine + NH4(+)</text>
        <dbReference type="Rhea" id="RHEA:14665"/>
        <dbReference type="ChEBI" id="CHEBI:15377"/>
        <dbReference type="ChEBI" id="CHEBI:15378"/>
        <dbReference type="ChEBI" id="CHEBI:16235"/>
        <dbReference type="ChEBI" id="CHEBI:17712"/>
        <dbReference type="ChEBI" id="CHEBI:28938"/>
        <dbReference type="EC" id="3.5.4.3"/>
    </reaction>
</comment>
<evidence type="ECO:0000313" key="11">
    <source>
        <dbReference type="Proteomes" id="UP000270411"/>
    </source>
</evidence>
<dbReference type="NCBIfam" id="TIGR02967">
    <property type="entry name" value="guan_deamin"/>
    <property type="match status" value="1"/>
</dbReference>
<evidence type="ECO:0000256" key="8">
    <source>
        <dbReference type="RuleBase" id="RU366009"/>
    </source>
</evidence>
<evidence type="ECO:0000256" key="7">
    <source>
        <dbReference type="NCBIfam" id="TIGR02967"/>
    </source>
</evidence>
<comment type="pathway">
    <text evidence="1 8">Purine metabolism; guanine degradation; xanthine from guanine: step 1/1.</text>
</comment>
<dbReference type="InterPro" id="IPR006680">
    <property type="entry name" value="Amidohydro-rel"/>
</dbReference>
<dbReference type="SUPFAM" id="SSF51338">
    <property type="entry name" value="Composite domain of metallo-dependent hydrolases"/>
    <property type="match status" value="2"/>
</dbReference>
<evidence type="ECO:0000256" key="1">
    <source>
        <dbReference type="ARBA" id="ARBA00004984"/>
    </source>
</evidence>
<accession>A0A3G8H5T5</accession>
<evidence type="ECO:0000256" key="3">
    <source>
        <dbReference type="ARBA" id="ARBA00012781"/>
    </source>
</evidence>
<evidence type="ECO:0000313" key="10">
    <source>
        <dbReference type="EMBL" id="AZG15776.1"/>
    </source>
</evidence>
<dbReference type="RefSeq" id="WP_124685508.1">
    <property type="nucleotide sequence ID" value="NZ_CP033970.1"/>
</dbReference>